<dbReference type="InterPro" id="IPR011993">
    <property type="entry name" value="PH-like_dom_sf"/>
</dbReference>
<evidence type="ECO:0000259" key="4">
    <source>
        <dbReference type="PROSITE" id="PS50197"/>
    </source>
</evidence>
<dbReference type="InterPro" id="IPR023362">
    <property type="entry name" value="PH-BEACH_dom"/>
</dbReference>
<dbReference type="EMBL" id="GL870987">
    <property type="protein sequence ID" value="EGC37959.1"/>
    <property type="molecule type" value="Genomic_DNA"/>
</dbReference>
<dbReference type="Pfam" id="PF14844">
    <property type="entry name" value="PH_BEACH"/>
    <property type="match status" value="1"/>
</dbReference>
<dbReference type="PANTHER" id="PTHR13743:SF123">
    <property type="entry name" value="PROTEIN FAN"/>
    <property type="match status" value="1"/>
</dbReference>
<dbReference type="SUPFAM" id="SSF81837">
    <property type="entry name" value="BEACH domain"/>
    <property type="match status" value="1"/>
</dbReference>
<dbReference type="CDD" id="cd01201">
    <property type="entry name" value="PH_BEACH"/>
    <property type="match status" value="1"/>
</dbReference>
<evidence type="ECO:0000256" key="3">
    <source>
        <dbReference type="PROSITE-ProRule" id="PRU00221"/>
    </source>
</evidence>
<dbReference type="SUPFAM" id="SSF50978">
    <property type="entry name" value="WD40 repeat-like"/>
    <property type="match status" value="1"/>
</dbReference>
<dbReference type="OMA" id="QVYKRRY"/>
<dbReference type="PROSITE" id="PS50294">
    <property type="entry name" value="WD_REPEATS_REGION"/>
    <property type="match status" value="1"/>
</dbReference>
<dbReference type="CDD" id="cd00200">
    <property type="entry name" value="WD40"/>
    <property type="match status" value="1"/>
</dbReference>
<gene>
    <name evidence="6" type="ORF">DICPUDRAFT_53602</name>
</gene>
<dbReference type="FunCoup" id="F0ZDL2">
    <property type="interactions" value="159"/>
</dbReference>
<evidence type="ECO:0008006" key="8">
    <source>
        <dbReference type="Google" id="ProtNLM"/>
    </source>
</evidence>
<reference evidence="7" key="1">
    <citation type="journal article" date="2011" name="Genome Biol.">
        <title>Comparative genomics of the social amoebae Dictyostelium discoideum and Dictyostelium purpureum.</title>
        <authorList>
            <consortium name="US DOE Joint Genome Institute (JGI-PGF)"/>
            <person name="Sucgang R."/>
            <person name="Kuo A."/>
            <person name="Tian X."/>
            <person name="Salerno W."/>
            <person name="Parikh A."/>
            <person name="Feasley C.L."/>
            <person name="Dalin E."/>
            <person name="Tu H."/>
            <person name="Huang E."/>
            <person name="Barry K."/>
            <person name="Lindquist E."/>
            <person name="Shapiro H."/>
            <person name="Bruce D."/>
            <person name="Schmutz J."/>
            <person name="Salamov A."/>
            <person name="Fey P."/>
            <person name="Gaudet P."/>
            <person name="Anjard C."/>
            <person name="Babu M.M."/>
            <person name="Basu S."/>
            <person name="Bushmanova Y."/>
            <person name="van der Wel H."/>
            <person name="Katoh-Kurasawa M."/>
            <person name="Dinh C."/>
            <person name="Coutinho P.M."/>
            <person name="Saito T."/>
            <person name="Elias M."/>
            <person name="Schaap P."/>
            <person name="Kay R.R."/>
            <person name="Henrissat B."/>
            <person name="Eichinger L."/>
            <person name="Rivero F."/>
            <person name="Putnam N.H."/>
            <person name="West C.M."/>
            <person name="Loomis W.F."/>
            <person name="Chisholm R.L."/>
            <person name="Shaulsky G."/>
            <person name="Strassmann J.E."/>
            <person name="Queller D.C."/>
            <person name="Kuspa A."/>
            <person name="Grigoriev I.V."/>
        </authorList>
    </citation>
    <scope>NUCLEOTIDE SEQUENCE [LARGE SCALE GENOMIC DNA]</scope>
    <source>
        <strain evidence="7">QSDP1</strain>
    </source>
</reference>
<dbReference type="Pfam" id="PF25400">
    <property type="entry name" value="PH_FAN"/>
    <property type="match status" value="1"/>
</dbReference>
<dbReference type="eggNOG" id="KOG1786">
    <property type="taxonomic scope" value="Eukaryota"/>
</dbReference>
<dbReference type="OrthoDB" id="26681at2759"/>
<dbReference type="FunFam" id="1.10.1540.10:FF:000001">
    <property type="entry name" value="neurobeachin isoform X1"/>
    <property type="match status" value="1"/>
</dbReference>
<dbReference type="SMART" id="SM00320">
    <property type="entry name" value="WD40"/>
    <property type="match status" value="6"/>
</dbReference>
<feature type="repeat" description="WD" evidence="3">
    <location>
        <begin position="637"/>
        <end position="678"/>
    </location>
</feature>
<dbReference type="SUPFAM" id="SSF50729">
    <property type="entry name" value="PH domain-like"/>
    <property type="match status" value="1"/>
</dbReference>
<dbReference type="InterPro" id="IPR001680">
    <property type="entry name" value="WD40_rpt"/>
</dbReference>
<name>F0ZDL2_DICPU</name>
<dbReference type="SMART" id="SM01026">
    <property type="entry name" value="Beach"/>
    <property type="match status" value="1"/>
</dbReference>
<keyword evidence="1 3" id="KW-0853">WD repeat</keyword>
<evidence type="ECO:0000313" key="6">
    <source>
        <dbReference type="EMBL" id="EGC37959.1"/>
    </source>
</evidence>
<keyword evidence="7" id="KW-1185">Reference proteome</keyword>
<dbReference type="PROSITE" id="PS50082">
    <property type="entry name" value="WD_REPEATS_2"/>
    <property type="match status" value="3"/>
</dbReference>
<dbReference type="AlphaFoldDB" id="F0ZDL2"/>
<dbReference type="CDD" id="cd06071">
    <property type="entry name" value="Beach"/>
    <property type="match status" value="1"/>
</dbReference>
<evidence type="ECO:0000256" key="2">
    <source>
        <dbReference type="ARBA" id="ARBA00022737"/>
    </source>
</evidence>
<dbReference type="InterPro" id="IPR015943">
    <property type="entry name" value="WD40/YVTN_repeat-like_dom_sf"/>
</dbReference>
<dbReference type="Proteomes" id="UP000001064">
    <property type="component" value="Unassembled WGS sequence"/>
</dbReference>
<sequence length="933" mass="106979">MFSKNINKVRFSLLLMDEGEYYFDDYSAVYYPPSNCEEDSWQRRINGRILICSNSIFFEPDDIKLSIMKFPYREISGVGPWLNSQSSTPPSFLASKNSVFYIKSSQVVEMKENDKNHPYIFKQYNNIDFKFTLSYVKQEIVLELIKTFYEYSKKDKIEHDSLTKKMVEERENKIYFDVTQLVDMNERNIIELKCSKISPLAENPGSLLITNSRLYFQPMNNIEEHKLKNYSLESIIRVLKRRHSLREIGLELFFDDSSSLFLKFSHTPVRDQVHDLLVQHLCTNIVHTNEQANYLLKWQNGIISNYDYILYLNNLAGRTYNDLTQYPVFPWIIADYHSSYLDLTKPETFRDLTKPIGALNPNRLSTFKERYHQIPDDQPKFLYGTHYSTPAYVLYFLVRQFPEYMLRLQNGRFDSPNRMFHSIEETWNSVLNSTTDVKELIPEFYKPESIEDNGLFLLNSQNLDLGVRQDHNVINDIVLPPWANNNSKKFISKLHEALESEYVSQNLHHWIDLIFGYKQKGEEAVKADNLFYHLTYEGSVDIDSIIDPVQRASLEIQINEFGQTPKQIFTTPHPQQTLNLNDNFINNNSELQNSNGFDGFNNNSNSNNSDEIRFSGDIKNPLNNWGSLNYLKLNQNIKLHKDKVSALYLSNNSEVIYSVSLDGCLKIYSLKEKRQVRSLNLCNLALSSFQLSKDEKYIIIGSWDNNIYVYSVGNGSISYSITGHSDAVSCLKLHNNILVSGSWDSSVKVWKTQKASNGAISINKEPIADFVDSDTEIRSIDISPNGTICCSGSSDGVLYFYDLLSLQLVRRLHLYDDEVTCIKFTPDGSRIITCSIDGTVKLIGIEGSEIFSFKVSGEIHCLDSDGSTLIIGTSNGLCLWSLTTGTETKDSASPFLSQTYNDSIYSLNVSVSTLTNKPVLLTGIENGSISIFN</sequence>
<dbReference type="InterPro" id="IPR057496">
    <property type="entry name" value="FAN-like_PH"/>
</dbReference>
<dbReference type="InterPro" id="IPR036322">
    <property type="entry name" value="WD40_repeat_dom_sf"/>
</dbReference>
<feature type="repeat" description="WD" evidence="3">
    <location>
        <begin position="812"/>
        <end position="842"/>
    </location>
</feature>
<dbReference type="Pfam" id="PF00400">
    <property type="entry name" value="WD40"/>
    <property type="match status" value="4"/>
</dbReference>
<dbReference type="GeneID" id="10503050"/>
<evidence type="ECO:0000313" key="7">
    <source>
        <dbReference type="Proteomes" id="UP000001064"/>
    </source>
</evidence>
<protein>
    <recommendedName>
        <fullName evidence="8">BEACH domain-containing protein</fullName>
    </recommendedName>
</protein>
<dbReference type="InterPro" id="IPR000409">
    <property type="entry name" value="BEACH_dom"/>
</dbReference>
<dbReference type="InterPro" id="IPR050865">
    <property type="entry name" value="BEACH_Domain"/>
</dbReference>
<dbReference type="Gene3D" id="2.30.29.30">
    <property type="entry name" value="Pleckstrin-homology domain (PH domain)/Phosphotyrosine-binding domain (PTB)"/>
    <property type="match status" value="1"/>
</dbReference>
<dbReference type="VEuPathDB" id="AmoebaDB:DICPUDRAFT_53602"/>
<dbReference type="Gene3D" id="2.130.10.10">
    <property type="entry name" value="YVTN repeat-like/Quinoprotein amine dehydrogenase"/>
    <property type="match status" value="2"/>
</dbReference>
<dbReference type="PROSITE" id="PS50197">
    <property type="entry name" value="BEACH"/>
    <property type="match status" value="1"/>
</dbReference>
<keyword evidence="2" id="KW-0677">Repeat</keyword>
<accession>F0ZDL2</accession>
<dbReference type="PANTHER" id="PTHR13743">
    <property type="entry name" value="BEIGE/BEACH-RELATED"/>
    <property type="match status" value="1"/>
</dbReference>
<dbReference type="STRING" id="5786.F0ZDL2"/>
<dbReference type="PROSITE" id="PS51783">
    <property type="entry name" value="PH_BEACH"/>
    <property type="match status" value="1"/>
</dbReference>
<dbReference type="Gene3D" id="1.10.1540.10">
    <property type="entry name" value="BEACH domain"/>
    <property type="match status" value="1"/>
</dbReference>
<dbReference type="Pfam" id="PF02138">
    <property type="entry name" value="Beach"/>
    <property type="match status" value="1"/>
</dbReference>
<feature type="domain" description="BEACH" evidence="4">
    <location>
        <begin position="283"/>
        <end position="576"/>
    </location>
</feature>
<dbReference type="KEGG" id="dpp:DICPUDRAFT_53602"/>
<evidence type="ECO:0000256" key="1">
    <source>
        <dbReference type="ARBA" id="ARBA00022574"/>
    </source>
</evidence>
<evidence type="ECO:0000259" key="5">
    <source>
        <dbReference type="PROSITE" id="PS51783"/>
    </source>
</evidence>
<dbReference type="InterPro" id="IPR036372">
    <property type="entry name" value="BEACH_dom_sf"/>
</dbReference>
<organism evidence="6 7">
    <name type="scientific">Dictyostelium purpureum</name>
    <name type="common">Slime mold</name>
    <dbReference type="NCBI Taxonomy" id="5786"/>
    <lineage>
        <taxon>Eukaryota</taxon>
        <taxon>Amoebozoa</taxon>
        <taxon>Evosea</taxon>
        <taxon>Eumycetozoa</taxon>
        <taxon>Dictyostelia</taxon>
        <taxon>Dictyosteliales</taxon>
        <taxon>Dictyosteliaceae</taxon>
        <taxon>Dictyostelium</taxon>
    </lineage>
</organism>
<feature type="repeat" description="WD" evidence="3">
    <location>
        <begin position="721"/>
        <end position="760"/>
    </location>
</feature>
<dbReference type="InParanoid" id="F0ZDL2"/>
<dbReference type="RefSeq" id="XP_003285530.1">
    <property type="nucleotide sequence ID" value="XM_003285482.1"/>
</dbReference>
<feature type="domain" description="BEACH-type PH" evidence="5">
    <location>
        <begin position="183"/>
        <end position="278"/>
    </location>
</feature>
<proteinExistence type="predicted"/>